<dbReference type="Gene3D" id="2.60.40.10">
    <property type="entry name" value="Immunoglobulins"/>
    <property type="match status" value="4"/>
</dbReference>
<dbReference type="OrthoDB" id="6159398at2759"/>
<feature type="domain" description="Ig-like" evidence="7">
    <location>
        <begin position="139"/>
        <end position="219"/>
    </location>
</feature>
<dbReference type="InterPro" id="IPR052598">
    <property type="entry name" value="IgSF_CEA-related"/>
</dbReference>
<feature type="chain" id="PRO_5017983124" evidence="6">
    <location>
        <begin position="20"/>
        <end position="510"/>
    </location>
</feature>
<dbReference type="InterPro" id="IPR007110">
    <property type="entry name" value="Ig-like_dom"/>
</dbReference>
<dbReference type="PROSITE" id="PS50835">
    <property type="entry name" value="IG_LIKE"/>
    <property type="match status" value="3"/>
</dbReference>
<evidence type="ECO:0000256" key="2">
    <source>
        <dbReference type="ARBA" id="ARBA00022737"/>
    </source>
</evidence>
<dbReference type="InterPro" id="IPR013098">
    <property type="entry name" value="Ig_I-set"/>
</dbReference>
<dbReference type="Pfam" id="PF13927">
    <property type="entry name" value="Ig_3"/>
    <property type="match status" value="1"/>
</dbReference>
<keyword evidence="3" id="KW-1015">Disulfide bond</keyword>
<dbReference type="InterPro" id="IPR036116">
    <property type="entry name" value="FN3_sf"/>
</dbReference>
<evidence type="ECO:0000256" key="3">
    <source>
        <dbReference type="ARBA" id="ARBA00023157"/>
    </source>
</evidence>
<dbReference type="CDD" id="cd00063">
    <property type="entry name" value="FN3"/>
    <property type="match status" value="1"/>
</dbReference>
<dbReference type="AlphaFoldDB" id="A0A3M7RKG0"/>
<dbReference type="InterPro" id="IPR003599">
    <property type="entry name" value="Ig_sub"/>
</dbReference>
<keyword evidence="2" id="KW-0677">Repeat</keyword>
<evidence type="ECO:0000313" key="9">
    <source>
        <dbReference type="Proteomes" id="UP000276133"/>
    </source>
</evidence>
<dbReference type="Proteomes" id="UP000276133">
    <property type="component" value="Unassembled WGS sequence"/>
</dbReference>
<evidence type="ECO:0000259" key="7">
    <source>
        <dbReference type="PROSITE" id="PS50835"/>
    </source>
</evidence>
<dbReference type="SMART" id="SM00409">
    <property type="entry name" value="IG"/>
    <property type="match status" value="2"/>
</dbReference>
<dbReference type="PANTHER" id="PTHR44337:SF20">
    <property type="entry name" value="CARCINOEMBRYONIC ANTIGEN-RELATED CELL ADHESION MOLECULE 5-RELATED"/>
    <property type="match status" value="1"/>
</dbReference>
<reference evidence="8 9" key="1">
    <citation type="journal article" date="2018" name="Sci. Rep.">
        <title>Genomic signatures of local adaptation to the degree of environmental predictability in rotifers.</title>
        <authorList>
            <person name="Franch-Gras L."/>
            <person name="Hahn C."/>
            <person name="Garcia-Roger E.M."/>
            <person name="Carmona M.J."/>
            <person name="Serra M."/>
            <person name="Gomez A."/>
        </authorList>
    </citation>
    <scope>NUCLEOTIDE SEQUENCE [LARGE SCALE GENOMIC DNA]</scope>
    <source>
        <strain evidence="8">HYR1</strain>
    </source>
</reference>
<dbReference type="SMART" id="SM00408">
    <property type="entry name" value="IGc2"/>
    <property type="match status" value="3"/>
</dbReference>
<sequence>MKILQKILTISVLMACAVANSDICQQNSHAQSTEPCFDLQQFNYDLNKRAQVEKSVEFECHVQNKDSISIAWLHENQLISLNDQVLVPDSNLQLVTDSKTKFNLRIKSIDTSHKGLYRCQIISKETKNLEYNLDVLVPPTITRIPSSDVISLDEGDSITIQCITHGNPKPSLTWSKTGVKPGHTIIDEVKHTLTLGSVDQTHSDTYRCIAKNEVGNPVTSEFQVLVKFRPRVTVGDQVNMHQSVMYSAVDKKEHFKCVVKSYPEPKITLMHNDVPLSESSYSFEQTQTDQHQYTLKYGFSGGEDNFGVYKCVAENELGSSEAEVRVTGSTSDVSLTGDKLPIYSDAAVFEWSVYSGSPIQELNVQVFGSNGTNATNLVTKTRQVHPDGSESIPTYHNENVVYKDFFDLTKLQANSTYTVRLRVKNEMSEWSQWSRNLTVRTHSEQSEDKSIRHRSQIYNHRHHKFHKNLAQQAGSRDLSGKRFNTYFNSASCVECKFLFNLSVLALFWIF</sequence>
<evidence type="ECO:0000256" key="5">
    <source>
        <dbReference type="ARBA" id="ARBA00023319"/>
    </source>
</evidence>
<evidence type="ECO:0000313" key="8">
    <source>
        <dbReference type="EMBL" id="RNA23788.1"/>
    </source>
</evidence>
<dbReference type="InterPro" id="IPR013783">
    <property type="entry name" value="Ig-like_fold"/>
</dbReference>
<name>A0A3M7RKG0_BRAPC</name>
<evidence type="ECO:0000256" key="4">
    <source>
        <dbReference type="ARBA" id="ARBA00023180"/>
    </source>
</evidence>
<dbReference type="SUPFAM" id="SSF49265">
    <property type="entry name" value="Fibronectin type III"/>
    <property type="match status" value="1"/>
</dbReference>
<feature type="domain" description="Ig-like" evidence="7">
    <location>
        <begin position="35"/>
        <end position="130"/>
    </location>
</feature>
<feature type="signal peptide" evidence="6">
    <location>
        <begin position="1"/>
        <end position="19"/>
    </location>
</feature>
<accession>A0A3M7RKG0</accession>
<organism evidence="8 9">
    <name type="scientific">Brachionus plicatilis</name>
    <name type="common">Marine rotifer</name>
    <name type="synonym">Brachionus muelleri</name>
    <dbReference type="NCBI Taxonomy" id="10195"/>
    <lineage>
        <taxon>Eukaryota</taxon>
        <taxon>Metazoa</taxon>
        <taxon>Spiralia</taxon>
        <taxon>Gnathifera</taxon>
        <taxon>Rotifera</taxon>
        <taxon>Eurotatoria</taxon>
        <taxon>Monogononta</taxon>
        <taxon>Pseudotrocha</taxon>
        <taxon>Ploima</taxon>
        <taxon>Brachionidae</taxon>
        <taxon>Brachionus</taxon>
    </lineage>
</organism>
<evidence type="ECO:0000256" key="6">
    <source>
        <dbReference type="SAM" id="SignalP"/>
    </source>
</evidence>
<dbReference type="SUPFAM" id="SSF48726">
    <property type="entry name" value="Immunoglobulin"/>
    <property type="match status" value="3"/>
</dbReference>
<dbReference type="STRING" id="10195.A0A3M7RKG0"/>
<gene>
    <name evidence="8" type="ORF">BpHYR1_014436</name>
</gene>
<protein>
    <submittedName>
        <fullName evidence="8">Lachesin isoform X1</fullName>
    </submittedName>
</protein>
<evidence type="ECO:0000256" key="1">
    <source>
        <dbReference type="ARBA" id="ARBA00022729"/>
    </source>
</evidence>
<dbReference type="EMBL" id="REGN01003214">
    <property type="protein sequence ID" value="RNA23788.1"/>
    <property type="molecule type" value="Genomic_DNA"/>
</dbReference>
<dbReference type="InterPro" id="IPR036179">
    <property type="entry name" value="Ig-like_dom_sf"/>
</dbReference>
<proteinExistence type="predicted"/>
<comment type="caution">
    <text evidence="8">The sequence shown here is derived from an EMBL/GenBank/DDBJ whole genome shotgun (WGS) entry which is preliminary data.</text>
</comment>
<keyword evidence="5" id="KW-0393">Immunoglobulin domain</keyword>
<keyword evidence="1 6" id="KW-0732">Signal</keyword>
<dbReference type="InterPro" id="IPR003598">
    <property type="entry name" value="Ig_sub2"/>
</dbReference>
<feature type="domain" description="Ig-like" evidence="7">
    <location>
        <begin position="230"/>
        <end position="327"/>
    </location>
</feature>
<dbReference type="InterPro" id="IPR003961">
    <property type="entry name" value="FN3_dom"/>
</dbReference>
<dbReference type="Pfam" id="PF07679">
    <property type="entry name" value="I-set"/>
    <property type="match status" value="2"/>
</dbReference>
<dbReference type="PANTHER" id="PTHR44337">
    <property type="entry name" value="CARCINOEMBRYONIC ANTIGEN-RELATED CELL ADHESION MOLECULE 8"/>
    <property type="match status" value="1"/>
</dbReference>
<keyword evidence="9" id="KW-1185">Reference proteome</keyword>
<keyword evidence="4" id="KW-0325">Glycoprotein</keyword>